<accession>A0A6V7UH96</accession>
<dbReference type="AlphaFoldDB" id="A0A6V7UH96"/>
<comment type="caution">
    <text evidence="1">The sequence shown here is derived from an EMBL/GenBank/DDBJ whole genome shotgun (WGS) entry which is preliminary data.</text>
</comment>
<evidence type="ECO:0000313" key="1">
    <source>
        <dbReference type="EMBL" id="CAD2155638.1"/>
    </source>
</evidence>
<name>A0A6V7UH96_MELEN</name>
<dbReference type="Proteomes" id="UP000580250">
    <property type="component" value="Unassembled WGS sequence"/>
</dbReference>
<organism evidence="1 2">
    <name type="scientific">Meloidogyne enterolobii</name>
    <name type="common">Root-knot nematode worm</name>
    <name type="synonym">Meloidogyne mayaguensis</name>
    <dbReference type="NCBI Taxonomy" id="390850"/>
    <lineage>
        <taxon>Eukaryota</taxon>
        <taxon>Metazoa</taxon>
        <taxon>Ecdysozoa</taxon>
        <taxon>Nematoda</taxon>
        <taxon>Chromadorea</taxon>
        <taxon>Rhabditida</taxon>
        <taxon>Tylenchina</taxon>
        <taxon>Tylenchomorpha</taxon>
        <taxon>Tylenchoidea</taxon>
        <taxon>Meloidogynidae</taxon>
        <taxon>Meloidogyninae</taxon>
        <taxon>Meloidogyne</taxon>
    </lineage>
</organism>
<reference evidence="1 2" key="1">
    <citation type="submission" date="2020-08" db="EMBL/GenBank/DDBJ databases">
        <authorList>
            <person name="Koutsovoulos G."/>
            <person name="Danchin GJ E."/>
        </authorList>
    </citation>
    <scope>NUCLEOTIDE SEQUENCE [LARGE SCALE GENOMIC DNA]</scope>
</reference>
<evidence type="ECO:0000313" key="2">
    <source>
        <dbReference type="Proteomes" id="UP000580250"/>
    </source>
</evidence>
<proteinExistence type="predicted"/>
<gene>
    <name evidence="1" type="ORF">MENT_LOCUS11951</name>
</gene>
<sequence>MKSRELRCTLILIILIFLEVLMERGLPLFNFLIVYCTVLFGTFKKDEILPTEFFAKKRDIIEYVD</sequence>
<protein>
    <submittedName>
        <fullName evidence="1">Uncharacterized protein</fullName>
    </submittedName>
</protein>
<dbReference type="EMBL" id="CAJEWN010000059">
    <property type="protein sequence ID" value="CAD2155638.1"/>
    <property type="molecule type" value="Genomic_DNA"/>
</dbReference>